<evidence type="ECO:0000259" key="1">
    <source>
        <dbReference type="PROSITE" id="PS50801"/>
    </source>
</evidence>
<dbReference type="Pfam" id="PF01740">
    <property type="entry name" value="STAS"/>
    <property type="match status" value="1"/>
</dbReference>
<gene>
    <name evidence="2" type="ORF">SpAn4DRAFT_4987</name>
</gene>
<dbReference type="RefSeq" id="WP_021166918.1">
    <property type="nucleotide sequence ID" value="NZ_CTRP01000006.1"/>
</dbReference>
<accession>A0A0U1KXD7</accession>
<dbReference type="AlphaFoldDB" id="A0A0U1KXD7"/>
<dbReference type="EMBL" id="CTRP01000006">
    <property type="protein sequence ID" value="CQR71925.1"/>
    <property type="molecule type" value="Genomic_DNA"/>
</dbReference>
<keyword evidence="3" id="KW-1185">Reference proteome</keyword>
<dbReference type="SUPFAM" id="SSF52091">
    <property type="entry name" value="SpoIIaa-like"/>
    <property type="match status" value="1"/>
</dbReference>
<dbReference type="InterPro" id="IPR036513">
    <property type="entry name" value="STAS_dom_sf"/>
</dbReference>
<dbReference type="Proteomes" id="UP000049855">
    <property type="component" value="Unassembled WGS sequence"/>
</dbReference>
<dbReference type="PROSITE" id="PS50801">
    <property type="entry name" value="STAS"/>
    <property type="match status" value="1"/>
</dbReference>
<reference evidence="3" key="1">
    <citation type="submission" date="2015-03" db="EMBL/GenBank/DDBJ databases">
        <authorList>
            <person name="Nijsse Bart"/>
        </authorList>
    </citation>
    <scope>NUCLEOTIDE SEQUENCE [LARGE SCALE GENOMIC DNA]</scope>
</reference>
<dbReference type="Gene3D" id="3.30.750.24">
    <property type="entry name" value="STAS domain"/>
    <property type="match status" value="1"/>
</dbReference>
<dbReference type="GO" id="GO:0016651">
    <property type="term" value="F:oxidoreductase activity, acting on NAD(P)H"/>
    <property type="evidence" value="ECO:0007669"/>
    <property type="project" value="UniProtKB-ARBA"/>
</dbReference>
<dbReference type="SUPFAM" id="SSF160240">
    <property type="entry name" value="Cation efflux protein cytoplasmic domain-like"/>
    <property type="match status" value="1"/>
</dbReference>
<proteinExistence type="predicted"/>
<sequence length="322" mass="36036">MADSNTVQALALPARVDAEAAIILKSTLIKLINGGARKIICNFFATEFLSKEGAEELLQVARFLHKVGGELGICLVKPDVKATILQLHFFKFYSVEESVALVALRNLVTYFDLYEDILDLKVRMENTVAYIEIYLGFDANQTMVQVQKTVELIRHSLEQELTDVHVLIVPSTTIEESSPSQPVEQTKQIVFSSQSHAVWKLAQAIQQTIPEDIPCSSINETSATNSFDLISIVFLIDQATADSEATLYLKELHEQKLALFAVTENYPYSGYAGECMKNITALLDTSNIIVGKFICRTTDNQIPETDLMRARNKYFDIIQENT</sequence>
<name>A0A0U1KXD7_9FIRM</name>
<dbReference type="InterPro" id="IPR008254">
    <property type="entry name" value="Flavodoxin/NO_synth"/>
</dbReference>
<organism evidence="2 3">
    <name type="scientific">Sporomusa ovata</name>
    <dbReference type="NCBI Taxonomy" id="2378"/>
    <lineage>
        <taxon>Bacteria</taxon>
        <taxon>Bacillati</taxon>
        <taxon>Bacillota</taxon>
        <taxon>Negativicutes</taxon>
        <taxon>Selenomonadales</taxon>
        <taxon>Sporomusaceae</taxon>
        <taxon>Sporomusa</taxon>
    </lineage>
</organism>
<dbReference type="InterPro" id="IPR002645">
    <property type="entry name" value="STAS_dom"/>
</dbReference>
<evidence type="ECO:0000313" key="3">
    <source>
        <dbReference type="Proteomes" id="UP000049855"/>
    </source>
</evidence>
<protein>
    <submittedName>
        <fullName evidence="2">Flavodoxin</fullName>
    </submittedName>
</protein>
<feature type="domain" description="STAS" evidence="1">
    <location>
        <begin position="1"/>
        <end position="111"/>
    </location>
</feature>
<dbReference type="GO" id="GO:0010181">
    <property type="term" value="F:FMN binding"/>
    <property type="evidence" value="ECO:0007669"/>
    <property type="project" value="InterPro"/>
</dbReference>
<dbReference type="Pfam" id="PF12641">
    <property type="entry name" value="Flavodoxin_3"/>
    <property type="match status" value="1"/>
</dbReference>
<dbReference type="InterPro" id="IPR036837">
    <property type="entry name" value="Cation_efflux_CTD_sf"/>
</dbReference>
<evidence type="ECO:0000313" key="2">
    <source>
        <dbReference type="EMBL" id="CQR71925.1"/>
    </source>
</evidence>